<dbReference type="GO" id="GO:0005524">
    <property type="term" value="F:ATP binding"/>
    <property type="evidence" value="ECO:0007669"/>
    <property type="project" value="UniProtKB-UniRule"/>
</dbReference>
<evidence type="ECO:0000313" key="2">
    <source>
        <dbReference type="EMBL" id="TDU28087.1"/>
    </source>
</evidence>
<dbReference type="UniPathway" id="UPA00343"/>
<sequence length="378" mass="40337">MTDLFAAGPVEQYIGLMSGTSQDGIDAVLAEFKEGRFVRVLASHSGHYTADLRSELVDLSREATPVSLARYAQLDRAVADAFADTALALIERAGDRADSIRAIGSHGQTVFHDAVTIGNSLQLGDPSRIAVRTGLTVVADFRRADVALGGQGAPLLPVFHHAQFADAAEPRAVLNLGGIANLTLMPDADAGKVRGFDCGPANCLMDEWIERHLQQTCDRDGAWAASGEIDDDLLRACLAEPYFERDIPKSTGRGLFNLGWLEARDVQLAQRDPANVQRTLCELTASTVASALLRHAPRTRRLIACGGGTRNAFLMALLRALLPDVVVEDSAARGLDPQAVEASAFAWLACRRLRGESGNLPSVTGARRATSLGGIYAP</sequence>
<dbReference type="GO" id="GO:0009254">
    <property type="term" value="P:peptidoglycan turnover"/>
    <property type="evidence" value="ECO:0007669"/>
    <property type="project" value="UniProtKB-UniRule"/>
</dbReference>
<dbReference type="SUPFAM" id="SSF53067">
    <property type="entry name" value="Actin-like ATPase domain"/>
    <property type="match status" value="1"/>
</dbReference>
<keyword evidence="1" id="KW-0119">Carbohydrate metabolism</keyword>
<keyword evidence="1" id="KW-0547">Nucleotide-binding</keyword>
<dbReference type="HAMAP" id="MF_01270">
    <property type="entry name" value="AnhMurNAc_kinase"/>
    <property type="match status" value="1"/>
</dbReference>
<dbReference type="GO" id="GO:0097175">
    <property type="term" value="P:1,6-anhydro-N-acetyl-beta-muramic acid catabolic process"/>
    <property type="evidence" value="ECO:0007669"/>
    <property type="project" value="UniProtKB-UniRule"/>
</dbReference>
<dbReference type="UniPathway" id="UPA00544"/>
<keyword evidence="1" id="KW-0067">ATP-binding</keyword>
<dbReference type="EMBL" id="SOBT01000009">
    <property type="protein sequence ID" value="TDU28087.1"/>
    <property type="molecule type" value="Genomic_DNA"/>
</dbReference>
<gene>
    <name evidence="1" type="primary">anmK</name>
    <name evidence="2" type="ORF">DFR24_2446</name>
</gene>
<dbReference type="PANTHER" id="PTHR30605">
    <property type="entry name" value="ANHYDRO-N-ACETYLMURAMIC ACID KINASE"/>
    <property type="match status" value="1"/>
</dbReference>
<dbReference type="InterPro" id="IPR043129">
    <property type="entry name" value="ATPase_NBD"/>
</dbReference>
<accession>A0A4R7P369</accession>
<evidence type="ECO:0000313" key="3">
    <source>
        <dbReference type="Proteomes" id="UP000295341"/>
    </source>
</evidence>
<dbReference type="PANTHER" id="PTHR30605:SF0">
    <property type="entry name" value="ANHYDRO-N-ACETYLMURAMIC ACID KINASE"/>
    <property type="match status" value="1"/>
</dbReference>
<dbReference type="GO" id="GO:0016301">
    <property type="term" value="F:kinase activity"/>
    <property type="evidence" value="ECO:0007669"/>
    <property type="project" value="UniProtKB-KW"/>
</dbReference>
<comment type="caution">
    <text evidence="2">The sequence shown here is derived from an EMBL/GenBank/DDBJ whole genome shotgun (WGS) entry which is preliminary data.</text>
</comment>
<name>A0A4R7P369_9GAMM</name>
<comment type="similarity">
    <text evidence="1">Belongs to the anhydro-N-acetylmuramic acid kinase family.</text>
</comment>
<proteinExistence type="inferred from homology"/>
<dbReference type="EC" id="2.7.1.170" evidence="1"/>
<dbReference type="GO" id="GO:0006040">
    <property type="term" value="P:amino sugar metabolic process"/>
    <property type="evidence" value="ECO:0007669"/>
    <property type="project" value="InterPro"/>
</dbReference>
<protein>
    <recommendedName>
        <fullName evidence="1">Anhydro-N-acetylmuramic acid kinase</fullName>
        <ecNumber evidence="1">2.7.1.170</ecNumber>
    </recommendedName>
    <alternativeName>
        <fullName evidence="1">AnhMurNAc kinase</fullName>
    </alternativeName>
</protein>
<keyword evidence="1 2" id="KW-0418">Kinase</keyword>
<dbReference type="Pfam" id="PF03702">
    <property type="entry name" value="AnmK"/>
    <property type="match status" value="1"/>
</dbReference>
<evidence type="ECO:0000256" key="1">
    <source>
        <dbReference type="HAMAP-Rule" id="MF_01270"/>
    </source>
</evidence>
<comment type="catalytic activity">
    <reaction evidence="1">
        <text>1,6-anhydro-N-acetyl-beta-muramate + ATP + H2O = N-acetyl-D-muramate 6-phosphate + ADP + H(+)</text>
        <dbReference type="Rhea" id="RHEA:24952"/>
        <dbReference type="ChEBI" id="CHEBI:15377"/>
        <dbReference type="ChEBI" id="CHEBI:15378"/>
        <dbReference type="ChEBI" id="CHEBI:30616"/>
        <dbReference type="ChEBI" id="CHEBI:58690"/>
        <dbReference type="ChEBI" id="CHEBI:58722"/>
        <dbReference type="ChEBI" id="CHEBI:456216"/>
        <dbReference type="EC" id="2.7.1.170"/>
    </reaction>
</comment>
<dbReference type="GO" id="GO:0016773">
    <property type="term" value="F:phosphotransferase activity, alcohol group as acceptor"/>
    <property type="evidence" value="ECO:0007669"/>
    <property type="project" value="UniProtKB-UniRule"/>
</dbReference>
<dbReference type="AlphaFoldDB" id="A0A4R7P369"/>
<comment type="pathway">
    <text evidence="1">Amino-sugar metabolism; 1,6-anhydro-N-acetylmuramate degradation.</text>
</comment>
<reference evidence="2 3" key="1">
    <citation type="submission" date="2019-03" db="EMBL/GenBank/DDBJ databases">
        <title>Genomic Encyclopedia of Type Strains, Phase IV (KMG-IV): sequencing the most valuable type-strain genomes for metagenomic binning, comparative biology and taxonomic classification.</title>
        <authorList>
            <person name="Goeker M."/>
        </authorList>
    </citation>
    <scope>NUCLEOTIDE SEQUENCE [LARGE SCALE GENOMIC DNA]</scope>
    <source>
        <strain evidence="2 3">DSM 26377</strain>
    </source>
</reference>
<dbReference type="Proteomes" id="UP000295341">
    <property type="component" value="Unassembled WGS sequence"/>
</dbReference>
<keyword evidence="3" id="KW-1185">Reference proteome</keyword>
<dbReference type="RefSeq" id="WP_246051640.1">
    <property type="nucleotide sequence ID" value="NZ_MWIN01000010.1"/>
</dbReference>
<dbReference type="NCBIfam" id="NF007139">
    <property type="entry name" value="PRK09585.1-3"/>
    <property type="match status" value="1"/>
</dbReference>
<keyword evidence="1" id="KW-0808">Transferase</keyword>
<dbReference type="InterPro" id="IPR005338">
    <property type="entry name" value="Anhydro_N_Ac-Mur_kinase"/>
</dbReference>
<comment type="function">
    <text evidence="1">Catalyzes the specific phosphorylation of 1,6-anhydro-N-acetylmuramic acid (anhMurNAc) with the simultaneous cleavage of the 1,6-anhydro ring, generating MurNAc-6-P. Is required for the utilization of anhMurNAc either imported from the medium or derived from its own cell wall murein, and thus plays a role in cell wall recycling.</text>
</comment>
<dbReference type="Gene3D" id="3.30.420.40">
    <property type="match status" value="2"/>
</dbReference>
<comment type="pathway">
    <text evidence="1">Cell wall biogenesis; peptidoglycan recycling.</text>
</comment>
<feature type="binding site" evidence="1">
    <location>
        <begin position="19"/>
        <end position="26"/>
    </location>
    <ligand>
        <name>ATP</name>
        <dbReference type="ChEBI" id="CHEBI:30616"/>
    </ligand>
</feature>
<dbReference type="CDD" id="cd24050">
    <property type="entry name" value="ASKHA_NBD_ANMK"/>
    <property type="match status" value="1"/>
</dbReference>
<organism evidence="2 3">
    <name type="scientific">Panacagrimonas perspica</name>
    <dbReference type="NCBI Taxonomy" id="381431"/>
    <lineage>
        <taxon>Bacteria</taxon>
        <taxon>Pseudomonadati</taxon>
        <taxon>Pseudomonadota</taxon>
        <taxon>Gammaproteobacteria</taxon>
        <taxon>Nevskiales</taxon>
        <taxon>Nevskiaceae</taxon>
        <taxon>Panacagrimonas</taxon>
    </lineage>
</organism>